<dbReference type="InterPro" id="IPR029068">
    <property type="entry name" value="Glyas_Bleomycin-R_OHBP_Dase"/>
</dbReference>
<reference evidence="3" key="1">
    <citation type="submission" date="2020-11" db="EMBL/GenBank/DDBJ databases">
        <authorList>
            <consortium name="DOE Joint Genome Institute"/>
            <person name="Ahrendt S."/>
            <person name="Riley R."/>
            <person name="Andreopoulos W."/>
            <person name="LaButti K."/>
            <person name="Pangilinan J."/>
            <person name="Ruiz-duenas F.J."/>
            <person name="Barrasa J.M."/>
            <person name="Sanchez-Garcia M."/>
            <person name="Camarero S."/>
            <person name="Miyauchi S."/>
            <person name="Serrano A."/>
            <person name="Linde D."/>
            <person name="Babiker R."/>
            <person name="Drula E."/>
            <person name="Ayuso-Fernandez I."/>
            <person name="Pacheco R."/>
            <person name="Padilla G."/>
            <person name="Ferreira P."/>
            <person name="Barriuso J."/>
            <person name="Kellner H."/>
            <person name="Castanera R."/>
            <person name="Alfaro M."/>
            <person name="Ramirez L."/>
            <person name="Pisabarro A.G."/>
            <person name="Kuo A."/>
            <person name="Tritt A."/>
            <person name="Lipzen A."/>
            <person name="He G."/>
            <person name="Yan M."/>
            <person name="Ng V."/>
            <person name="Cullen D."/>
            <person name="Martin F."/>
            <person name="Rosso M.-N."/>
            <person name="Henrissat B."/>
            <person name="Hibbett D."/>
            <person name="Martinez A.T."/>
            <person name="Grigoriev I.V."/>
        </authorList>
    </citation>
    <scope>NUCLEOTIDE SEQUENCE</scope>
    <source>
        <strain evidence="3">AH 44721</strain>
    </source>
</reference>
<evidence type="ECO:0000313" key="3">
    <source>
        <dbReference type="EMBL" id="KAF8898237.1"/>
    </source>
</evidence>
<feature type="region of interest" description="Disordered" evidence="1">
    <location>
        <begin position="140"/>
        <end position="159"/>
    </location>
</feature>
<protein>
    <recommendedName>
        <fullName evidence="2">Glyoxalase-like domain-containing protein</fullName>
    </recommendedName>
</protein>
<dbReference type="InterPro" id="IPR025870">
    <property type="entry name" value="Glyoxalase-like_dom"/>
</dbReference>
<evidence type="ECO:0000313" key="4">
    <source>
        <dbReference type="Proteomes" id="UP000724874"/>
    </source>
</evidence>
<dbReference type="AlphaFoldDB" id="A0A9P5TLK5"/>
<feature type="domain" description="Glyoxalase-like" evidence="2">
    <location>
        <begin position="8"/>
        <end position="50"/>
    </location>
</feature>
<organism evidence="3 4">
    <name type="scientific">Gymnopilus junonius</name>
    <name type="common">Spectacular rustgill mushroom</name>
    <name type="synonym">Gymnopilus spectabilis subsp. junonius</name>
    <dbReference type="NCBI Taxonomy" id="109634"/>
    <lineage>
        <taxon>Eukaryota</taxon>
        <taxon>Fungi</taxon>
        <taxon>Dikarya</taxon>
        <taxon>Basidiomycota</taxon>
        <taxon>Agaricomycotina</taxon>
        <taxon>Agaricomycetes</taxon>
        <taxon>Agaricomycetidae</taxon>
        <taxon>Agaricales</taxon>
        <taxon>Agaricineae</taxon>
        <taxon>Hymenogastraceae</taxon>
        <taxon>Gymnopilus</taxon>
    </lineage>
</organism>
<dbReference type="PANTHER" id="PTHR40265:SF1">
    <property type="entry name" value="GLYOXALASE-LIKE DOMAIN-CONTAINING PROTEIN"/>
    <property type="match status" value="1"/>
</dbReference>
<feature type="compositionally biased region" description="Basic and acidic residues" evidence="1">
    <location>
        <begin position="140"/>
        <end position="158"/>
    </location>
</feature>
<evidence type="ECO:0000259" key="2">
    <source>
        <dbReference type="Pfam" id="PF13468"/>
    </source>
</evidence>
<dbReference type="Pfam" id="PF13468">
    <property type="entry name" value="Glyoxalase_3"/>
    <property type="match status" value="1"/>
</dbReference>
<accession>A0A9P5TLK5</accession>
<sequence>MSINTQTLDHIVHLTPPGSVQEVSKQFRELGFQVLPGGTHTDKLTQNALVNSYTSIQPGLPRRRLPRTHLLRPPPLLLPPGHTSTPRPRRASMGPPAPGWIDFAFLGNGSLLPPQSISKLINHRSKTEGSGIAYDLEVEQGRVRTDGPSGEGRREEGRGALFLWDVKPSSRKLRVPSDPPSNTTHPSSALGIAYVRVLVNTSSFAQVSKQLISVVGKKPTSISESPSPKKAVWDLDTVNLDVKKKRSQLVLSTPDGEEEEAFVKSAGIEAGAGKGIYEVAFFVKSDRVPRSRATPYGKISWVKSE</sequence>
<keyword evidence="4" id="KW-1185">Reference proteome</keyword>
<evidence type="ECO:0000256" key="1">
    <source>
        <dbReference type="SAM" id="MobiDB-lite"/>
    </source>
</evidence>
<dbReference type="PANTHER" id="PTHR40265">
    <property type="entry name" value="BLL2707 PROTEIN"/>
    <property type="match status" value="1"/>
</dbReference>
<comment type="caution">
    <text evidence="3">The sequence shown here is derived from an EMBL/GenBank/DDBJ whole genome shotgun (WGS) entry which is preliminary data.</text>
</comment>
<dbReference type="EMBL" id="JADNYJ010000054">
    <property type="protein sequence ID" value="KAF8898237.1"/>
    <property type="molecule type" value="Genomic_DNA"/>
</dbReference>
<dbReference type="OrthoDB" id="408973at2759"/>
<feature type="region of interest" description="Disordered" evidence="1">
    <location>
        <begin position="70"/>
        <end position="94"/>
    </location>
</feature>
<dbReference type="Proteomes" id="UP000724874">
    <property type="component" value="Unassembled WGS sequence"/>
</dbReference>
<gene>
    <name evidence="3" type="ORF">CPB84DRAFT_1747911</name>
</gene>
<name>A0A9P5TLK5_GYMJU</name>
<proteinExistence type="predicted"/>
<dbReference type="Gene3D" id="3.10.180.10">
    <property type="entry name" value="2,3-Dihydroxybiphenyl 1,2-Dioxygenase, domain 1"/>
    <property type="match status" value="1"/>
</dbReference>